<dbReference type="OrthoDB" id="7416805at2"/>
<sequence>MAKRNHMNIWQFGALVPPMLLVALAPAQARDRNVDVAPYLEVQQVLVADLNNGTDVLTYTSVAAGIDTSLQTRQAEAQVSLRYERRFFYQDNIGDDDILSGLARGSVQVVPNALSLEAGGIATRSRVDIRGEAPSNTVGDFDNLTQAYSVYAGPSLATNVGALDVTANYRVGYTKVEADDAIVLAPGQPAIDVFDDSVTHSANASIGMRPGPLPVGWTVSGGYEREDADQLDQRFEEKYVRADVTVPVSPTLALVGGVGYEDIEISERDALRDVNGDPVIGNDGRVVTDPASPRLLAYDQDGIIWDAGVLWRPSRRTSLEARVGRRYGSTTYYGSLGYQPNENTSLGIAVYDTVSGFGGLLNDNLSNLGTSFISNRNPLSGEFNGCAFGQTSSFCFNDALQSAASSSFRARGVNGQLTYARAGWSTGIGVGYTRRRFFAAQTGGLANIDGLVDENYYANFFIGKDINARSSFDANVYANLLDSGFPGAGEVLGLGTNAAYYYQFLPGLQGTAAVGLDSFHQDGFESELTASALLGLRYDF</sequence>
<dbReference type="EMBL" id="FSQW01000002">
    <property type="protein sequence ID" value="SIN91307.1"/>
    <property type="molecule type" value="Genomic_DNA"/>
</dbReference>
<name>A0A1N6F7S7_9SPHN</name>
<dbReference type="AlphaFoldDB" id="A0A1N6F7S7"/>
<evidence type="ECO:0000313" key="3">
    <source>
        <dbReference type="Proteomes" id="UP000185192"/>
    </source>
</evidence>
<evidence type="ECO:0000313" key="2">
    <source>
        <dbReference type="EMBL" id="SIN91307.1"/>
    </source>
</evidence>
<feature type="chain" id="PRO_5012997879" description="Preprotein translocase subunit YajC" evidence="1">
    <location>
        <begin position="30"/>
        <end position="540"/>
    </location>
</feature>
<feature type="signal peptide" evidence="1">
    <location>
        <begin position="1"/>
        <end position="29"/>
    </location>
</feature>
<organism evidence="2 3">
    <name type="scientific">Parasphingorhabdus marina DSM 22363</name>
    <dbReference type="NCBI Taxonomy" id="1123272"/>
    <lineage>
        <taxon>Bacteria</taxon>
        <taxon>Pseudomonadati</taxon>
        <taxon>Pseudomonadota</taxon>
        <taxon>Alphaproteobacteria</taxon>
        <taxon>Sphingomonadales</taxon>
        <taxon>Sphingomonadaceae</taxon>
        <taxon>Parasphingorhabdus</taxon>
    </lineage>
</organism>
<protein>
    <recommendedName>
        <fullName evidence="4">Preprotein translocase subunit YajC</fullName>
    </recommendedName>
</protein>
<evidence type="ECO:0000256" key="1">
    <source>
        <dbReference type="SAM" id="SignalP"/>
    </source>
</evidence>
<keyword evidence="3" id="KW-1185">Reference proteome</keyword>
<accession>A0A1N6F7S7</accession>
<evidence type="ECO:0008006" key="4">
    <source>
        <dbReference type="Google" id="ProtNLM"/>
    </source>
</evidence>
<dbReference type="SUPFAM" id="SSF56935">
    <property type="entry name" value="Porins"/>
    <property type="match status" value="1"/>
</dbReference>
<dbReference type="Proteomes" id="UP000185192">
    <property type="component" value="Unassembled WGS sequence"/>
</dbReference>
<keyword evidence="1" id="KW-0732">Signal</keyword>
<gene>
    <name evidence="2" type="ORF">SAMN02745824_2275</name>
</gene>
<proteinExistence type="predicted"/>
<dbReference type="RefSeq" id="WP_084192678.1">
    <property type="nucleotide sequence ID" value="NZ_FSQW01000002.1"/>
</dbReference>
<dbReference type="STRING" id="1123272.SAMN02745824_2275"/>
<reference evidence="3" key="1">
    <citation type="submission" date="2016-11" db="EMBL/GenBank/DDBJ databases">
        <authorList>
            <person name="Varghese N."/>
            <person name="Submissions S."/>
        </authorList>
    </citation>
    <scope>NUCLEOTIDE SEQUENCE [LARGE SCALE GENOMIC DNA]</scope>
    <source>
        <strain evidence="3">DSM 22363</strain>
    </source>
</reference>